<feature type="region of interest" description="Disordered" evidence="2">
    <location>
        <begin position="581"/>
        <end position="600"/>
    </location>
</feature>
<keyword evidence="4" id="KW-1185">Reference proteome</keyword>
<feature type="region of interest" description="Disordered" evidence="2">
    <location>
        <begin position="1073"/>
        <end position="1106"/>
    </location>
</feature>
<evidence type="ECO:0000313" key="3">
    <source>
        <dbReference type="EMBL" id="KAI3430840.1"/>
    </source>
</evidence>
<organism evidence="3 4">
    <name type="scientific">Chlorella vulgaris</name>
    <name type="common">Green alga</name>
    <dbReference type="NCBI Taxonomy" id="3077"/>
    <lineage>
        <taxon>Eukaryota</taxon>
        <taxon>Viridiplantae</taxon>
        <taxon>Chlorophyta</taxon>
        <taxon>core chlorophytes</taxon>
        <taxon>Trebouxiophyceae</taxon>
        <taxon>Chlorellales</taxon>
        <taxon>Chlorellaceae</taxon>
        <taxon>Chlorella clade</taxon>
        <taxon>Chlorella</taxon>
    </lineage>
</organism>
<protein>
    <submittedName>
        <fullName evidence="3">Uncharacterized protein</fullName>
    </submittedName>
</protein>
<feature type="compositionally biased region" description="Low complexity" evidence="2">
    <location>
        <begin position="581"/>
        <end position="593"/>
    </location>
</feature>
<keyword evidence="1" id="KW-0175">Coiled coil</keyword>
<sequence>MTDASAVHRTISAASGVSAASDGTATAVNESLEGLVSAVDELKRSMGMGNQVDFAAVEQFVQKLRQENEEFREFAEQAILSAQRLRDERDELQYKLDQVSLEATMGAALAETQKLKDVADEFERDLYEQKLAEAGARGAEVEALKERVAELEDENAGLTQTLNEFRATTQQLQRLQSHEVRRLQRVEASGAPTAGAAAGAGVAGKALQQQPAAVAEGEEAPQNGLAGSGGAAGGGASGSSSPIAGGAATPGRSPSASPRPRNASASPAPSAQSAAAVGIAEQLEEVAGGANSGLLAEAAAALRELSRRDAALQVAEKENARLQSEVDELNDTMFSKTFKPPSAWAEREVKYKSDKKYWEEQQKVLAARLAALTVEMEAYRGAGKAQQLEERIQELEARLLQTEREKDAARSQLHELQLSTRTEGEFGAGGKRLSPYKAPLGVSAGGGHEVQQMVDQLEHGGIGTESPEVAGMSVAAGRLHGLQAKLAQASDENQHLRRQLHVQQVVLVPASLQGQLGQVATAAAVLAAGAELDARLAASEAESHALRQQFGAGSASQQQQQGGEGGSGSAAAMAEQLEQRVQALQQSAQQAETAGDDGEVASLRQQAQQLTQLGQRLEAAEGEKAAVMADLAPLRLLVSAAAADAASGGDQQAEAAQVAVPASLQADLGATAPMTAIAAKAAELEARLSEAEAEAGIVREQVTLTLALEQEVLTAAAAQRHALSGLAEAQQQQQRQQHAGSGAAEASSAEVEQLQQQLQAAQRQKEGALQQLWQVAELQDKLQRAEADRRRLASQLQQAQPVSLQLAVAGVASGSLAAGEVQREAEEGVRSAELAALHAELLDAQQHSNQLRSQLQSLQPAAAAAAPVTLALNVGSDGSAATERLAAAEAETARLRQQLADLQPVRLQLSLAAGGGTGGGAGSLTPLSVTTHTTPAGSAAVSPQPRFLTSPPDAAVLDREASSASMVSLTRYSGEQAAALSQERAAADAALRQYQKANDVPSLLRANAELETRCQMLEAQLSKMQGELEHVDESKAVMEAHLDSAIRTGDVSGLSGLKETLGGGQRQALKRMFKRQGKGGASPSKDSLKHTVHEMQDALSSSEEEKNALKRQLAKLSKKYQQLTQQQAHTAGIVAGAAAMHEGVEAGGDSSPELLLAPATFSQDDDGELELLKMREENQMLMEHVVMVKVRQAEMEGEFLESRRQAARFREKNHQLARKLADLREAAERGDPLPFTPRDGAQQPMFAAKPAAASSDGDAVQPMRKGLMRIPGL</sequence>
<feature type="region of interest" description="Disordered" evidence="2">
    <location>
        <begin position="547"/>
        <end position="572"/>
    </location>
</feature>
<feature type="region of interest" description="Disordered" evidence="2">
    <location>
        <begin position="209"/>
        <end position="270"/>
    </location>
</feature>
<feature type="coiled-coil region" evidence="1">
    <location>
        <begin position="385"/>
        <end position="419"/>
    </location>
</feature>
<evidence type="ECO:0000256" key="1">
    <source>
        <dbReference type="SAM" id="Coils"/>
    </source>
</evidence>
<evidence type="ECO:0000256" key="2">
    <source>
        <dbReference type="SAM" id="MobiDB-lite"/>
    </source>
</evidence>
<reference evidence="3" key="1">
    <citation type="journal article" date="2019" name="Plant J.">
        <title>Chlorella vulgaris genome assembly and annotation reveals the molecular basis for metabolic acclimation to high light conditions.</title>
        <authorList>
            <person name="Cecchin M."/>
            <person name="Marcolungo L."/>
            <person name="Rossato M."/>
            <person name="Girolomoni L."/>
            <person name="Cosentino E."/>
            <person name="Cuine S."/>
            <person name="Li-Beisson Y."/>
            <person name="Delledonne M."/>
            <person name="Ballottari M."/>
        </authorList>
    </citation>
    <scope>NUCLEOTIDE SEQUENCE</scope>
    <source>
        <strain evidence="3">211/11P</strain>
    </source>
</reference>
<feature type="coiled-coil region" evidence="1">
    <location>
        <begin position="134"/>
        <end position="168"/>
    </location>
</feature>
<proteinExistence type="predicted"/>
<dbReference type="Proteomes" id="UP001055712">
    <property type="component" value="Unassembled WGS sequence"/>
</dbReference>
<name>A0A9D4YWX9_CHLVU</name>
<feature type="coiled-coil region" evidence="1">
    <location>
        <begin position="305"/>
        <end position="332"/>
    </location>
</feature>
<evidence type="ECO:0000313" key="4">
    <source>
        <dbReference type="Proteomes" id="UP001055712"/>
    </source>
</evidence>
<feature type="compositionally biased region" description="Low complexity" evidence="2">
    <location>
        <begin position="548"/>
        <end position="561"/>
    </location>
</feature>
<reference evidence="3" key="2">
    <citation type="submission" date="2020-11" db="EMBL/GenBank/DDBJ databases">
        <authorList>
            <person name="Cecchin M."/>
            <person name="Marcolungo L."/>
            <person name="Rossato M."/>
            <person name="Girolomoni L."/>
            <person name="Cosentino E."/>
            <person name="Cuine S."/>
            <person name="Li-Beisson Y."/>
            <person name="Delledonne M."/>
            <person name="Ballottari M."/>
        </authorList>
    </citation>
    <scope>NUCLEOTIDE SEQUENCE</scope>
    <source>
        <strain evidence="3">211/11P</strain>
        <tissue evidence="3">Whole cell</tissue>
    </source>
</reference>
<comment type="caution">
    <text evidence="3">The sequence shown here is derived from an EMBL/GenBank/DDBJ whole genome shotgun (WGS) entry which is preliminary data.</text>
</comment>
<feature type="coiled-coil region" evidence="1">
    <location>
        <begin position="977"/>
        <end position="1034"/>
    </location>
</feature>
<accession>A0A9D4YWX9</accession>
<dbReference type="PANTHER" id="PTHR45615">
    <property type="entry name" value="MYOSIN HEAVY CHAIN, NON-MUSCLE"/>
    <property type="match status" value="1"/>
</dbReference>
<feature type="region of interest" description="Disordered" evidence="2">
    <location>
        <begin position="728"/>
        <end position="748"/>
    </location>
</feature>
<feature type="compositionally biased region" description="Low complexity" evidence="2">
    <location>
        <begin position="730"/>
        <end position="748"/>
    </location>
</feature>
<feature type="compositionally biased region" description="Basic and acidic residues" evidence="2">
    <location>
        <begin position="1086"/>
        <end position="1096"/>
    </location>
</feature>
<feature type="region of interest" description="Disordered" evidence="2">
    <location>
        <begin position="1225"/>
        <end position="1260"/>
    </location>
</feature>
<dbReference type="PANTHER" id="PTHR45615:SF66">
    <property type="entry name" value="CARD DOMAIN-CONTAINING PROTEIN"/>
    <property type="match status" value="1"/>
</dbReference>
<dbReference type="AlphaFoldDB" id="A0A9D4YWX9"/>
<dbReference type="EMBL" id="SIDB01000007">
    <property type="protein sequence ID" value="KAI3430840.1"/>
    <property type="molecule type" value="Genomic_DNA"/>
</dbReference>
<feature type="compositionally biased region" description="Gly residues" evidence="2">
    <location>
        <begin position="226"/>
        <end position="237"/>
    </location>
</feature>
<feature type="compositionally biased region" description="Low complexity" evidence="2">
    <location>
        <begin position="238"/>
        <end position="270"/>
    </location>
</feature>
<feature type="coiled-coil region" evidence="1">
    <location>
        <begin position="674"/>
        <end position="701"/>
    </location>
</feature>
<feature type="coiled-coil region" evidence="1">
    <location>
        <begin position="57"/>
        <end position="102"/>
    </location>
</feature>
<dbReference type="OrthoDB" id="514411at2759"/>
<gene>
    <name evidence="3" type="ORF">D9Q98_009251</name>
</gene>